<accession>A0A0P8YF53</accession>
<dbReference type="RefSeq" id="WP_054874092.1">
    <property type="nucleotide sequence ID" value="NZ_LKET01000021.1"/>
</dbReference>
<proteinExistence type="predicted"/>
<organism evidence="2 3">
    <name type="scientific">Oxobacter pfennigii</name>
    <dbReference type="NCBI Taxonomy" id="36849"/>
    <lineage>
        <taxon>Bacteria</taxon>
        <taxon>Bacillati</taxon>
        <taxon>Bacillota</taxon>
        <taxon>Clostridia</taxon>
        <taxon>Eubacteriales</taxon>
        <taxon>Clostridiaceae</taxon>
        <taxon>Oxobacter</taxon>
    </lineage>
</organism>
<dbReference type="EMBL" id="LKET01000021">
    <property type="protein sequence ID" value="KPU45766.1"/>
    <property type="molecule type" value="Genomic_DNA"/>
</dbReference>
<evidence type="ECO:0000256" key="1">
    <source>
        <dbReference type="SAM" id="Phobius"/>
    </source>
</evidence>
<feature type="transmembrane region" description="Helical" evidence="1">
    <location>
        <begin position="54"/>
        <end position="77"/>
    </location>
</feature>
<dbReference type="AlphaFoldDB" id="A0A0P8YF53"/>
<sequence>MLFNKKNQRTGDRLAGTAVVKLTEDSKHSEDEAIEKYNAYIGQQKDDGASCLKIIVIIIAIGILFFCTLFFGIISLIKSSSAYKEAIYQIQNNEKVLEQTGNIEGYGFFPTGSVSTNNGVGNAEFVIKVKGSNKDVYVHTVLSKFLGSKWRIVSLEVLE</sequence>
<reference evidence="2 3" key="1">
    <citation type="submission" date="2015-09" db="EMBL/GenBank/DDBJ databases">
        <title>Genome sequence of Oxobacter pfennigii DSM 3222.</title>
        <authorList>
            <person name="Poehlein A."/>
            <person name="Bengelsdorf F.R."/>
            <person name="Schiel-Bengelsdorf B."/>
            <person name="Duerre P."/>
            <person name="Daniel R."/>
        </authorList>
    </citation>
    <scope>NUCLEOTIDE SEQUENCE [LARGE SCALE GENOMIC DNA]</scope>
    <source>
        <strain evidence="2 3">DSM 3222</strain>
    </source>
</reference>
<gene>
    <name evidence="2" type="ORF">OXPF_10000</name>
</gene>
<dbReference type="OrthoDB" id="9814143at2"/>
<keyword evidence="3" id="KW-1185">Reference proteome</keyword>
<protein>
    <submittedName>
        <fullName evidence="2">Cytochrome oxidase complex assembly protein 1</fullName>
    </submittedName>
</protein>
<dbReference type="Pfam" id="PF08695">
    <property type="entry name" value="Coa1"/>
    <property type="match status" value="1"/>
</dbReference>
<keyword evidence="1" id="KW-1133">Transmembrane helix</keyword>
<keyword evidence="1" id="KW-0472">Membrane</keyword>
<dbReference type="Proteomes" id="UP000050326">
    <property type="component" value="Unassembled WGS sequence"/>
</dbReference>
<dbReference type="STRING" id="36849.OXPF_10000"/>
<name>A0A0P8YF53_9CLOT</name>
<dbReference type="InterPro" id="IPR014807">
    <property type="entry name" value="Coa1"/>
</dbReference>
<evidence type="ECO:0000313" key="2">
    <source>
        <dbReference type="EMBL" id="KPU45766.1"/>
    </source>
</evidence>
<comment type="caution">
    <text evidence="2">The sequence shown here is derived from an EMBL/GenBank/DDBJ whole genome shotgun (WGS) entry which is preliminary data.</text>
</comment>
<keyword evidence="1" id="KW-0812">Transmembrane</keyword>
<evidence type="ECO:0000313" key="3">
    <source>
        <dbReference type="Proteomes" id="UP000050326"/>
    </source>
</evidence>